<accession>A0A3R7LWP3</accession>
<evidence type="ECO:0000256" key="1">
    <source>
        <dbReference type="SAM" id="MobiDB-lite"/>
    </source>
</evidence>
<keyword evidence="3" id="KW-1185">Reference proteome</keyword>
<protein>
    <submittedName>
        <fullName evidence="2">Uncharacterized protein</fullName>
    </submittedName>
</protein>
<evidence type="ECO:0000313" key="2">
    <source>
        <dbReference type="EMBL" id="RLL95704.1"/>
    </source>
</evidence>
<proteinExistence type="predicted"/>
<dbReference type="EMBL" id="NIDN02000141">
    <property type="protein sequence ID" value="RLL95704.1"/>
    <property type="molecule type" value="Genomic_DNA"/>
</dbReference>
<name>A0A3R7LWP3_9EURO</name>
<dbReference type="AlphaFoldDB" id="A0A3R7LWP3"/>
<comment type="caution">
    <text evidence="2">The sequence shown here is derived from an EMBL/GenBank/DDBJ whole genome shotgun (WGS) entry which is preliminary data.</text>
</comment>
<reference evidence="2 3" key="1">
    <citation type="submission" date="2018-08" db="EMBL/GenBank/DDBJ databases">
        <title>Draft genome sequences of two Aspergillus turcosus clinical strains isolated from bronchoalveolar lavage fluid: one azole-susceptible and the other azole-resistant.</title>
        <authorList>
            <person name="Parent-Michaud M."/>
            <person name="Dufresne P.J."/>
            <person name="Fournier E."/>
            <person name="Martineau C."/>
            <person name="Moreira S."/>
            <person name="Perkins V."/>
            <person name="De Repentigny L."/>
            <person name="Dufresne S.F."/>
        </authorList>
    </citation>
    <scope>NUCLEOTIDE SEQUENCE [LARGE SCALE GENOMIC DNA]</scope>
    <source>
        <strain evidence="2">HMR AF 1038</strain>
    </source>
</reference>
<dbReference type="Proteomes" id="UP000215289">
    <property type="component" value="Unassembled WGS sequence"/>
</dbReference>
<feature type="region of interest" description="Disordered" evidence="1">
    <location>
        <begin position="46"/>
        <end position="116"/>
    </location>
</feature>
<feature type="compositionally biased region" description="Polar residues" evidence="1">
    <location>
        <begin position="68"/>
        <end position="87"/>
    </location>
</feature>
<gene>
    <name evidence="2" type="ORF">CFD26_104653</name>
</gene>
<evidence type="ECO:0000313" key="3">
    <source>
        <dbReference type="Proteomes" id="UP000215289"/>
    </source>
</evidence>
<sequence length="129" mass="13857">MDLTAVVPKDMWGVYIPVFEKPDHKCLINIGSVTATRREVTTLCRSAKDDGDDTSASTVRRRTPRKQFPSSTPASGSSARVTRSTARGQLALPQPSIEGTVASTPKGDNGKGKATESTLLKRLRQSVSI</sequence>
<organism evidence="2 3">
    <name type="scientific">Aspergillus turcosus</name>
    <dbReference type="NCBI Taxonomy" id="1245748"/>
    <lineage>
        <taxon>Eukaryota</taxon>
        <taxon>Fungi</taxon>
        <taxon>Dikarya</taxon>
        <taxon>Ascomycota</taxon>
        <taxon>Pezizomycotina</taxon>
        <taxon>Eurotiomycetes</taxon>
        <taxon>Eurotiomycetidae</taxon>
        <taxon>Eurotiales</taxon>
        <taxon>Aspergillaceae</taxon>
        <taxon>Aspergillus</taxon>
        <taxon>Aspergillus subgen. Fumigati</taxon>
    </lineage>
</organism>